<dbReference type="EMBL" id="LUGH01000462">
    <property type="protein sequence ID" value="OBZ84849.1"/>
    <property type="molecule type" value="Genomic_DNA"/>
</dbReference>
<dbReference type="InParanoid" id="A0A1C7N8A1"/>
<organism evidence="1 2">
    <name type="scientific">Choanephora cucurbitarum</name>
    <dbReference type="NCBI Taxonomy" id="101091"/>
    <lineage>
        <taxon>Eukaryota</taxon>
        <taxon>Fungi</taxon>
        <taxon>Fungi incertae sedis</taxon>
        <taxon>Mucoromycota</taxon>
        <taxon>Mucoromycotina</taxon>
        <taxon>Mucoromycetes</taxon>
        <taxon>Mucorales</taxon>
        <taxon>Mucorineae</taxon>
        <taxon>Choanephoraceae</taxon>
        <taxon>Choanephoroideae</taxon>
        <taxon>Choanephora</taxon>
    </lineage>
</organism>
<evidence type="ECO:0008006" key="3">
    <source>
        <dbReference type="Google" id="ProtNLM"/>
    </source>
</evidence>
<dbReference type="AlphaFoldDB" id="A0A1C7N8A1"/>
<dbReference type="GO" id="GO:0034551">
    <property type="term" value="P:mitochondrial respiratory chain complex III assembly"/>
    <property type="evidence" value="ECO:0007669"/>
    <property type="project" value="TreeGrafter"/>
</dbReference>
<keyword evidence="2" id="KW-1185">Reference proteome</keyword>
<dbReference type="GO" id="GO:0061671">
    <property type="term" value="C:Cbp3p-Cbp6 complex"/>
    <property type="evidence" value="ECO:0007669"/>
    <property type="project" value="InterPro"/>
</dbReference>
<name>A0A1C7N8A1_9FUNG</name>
<dbReference type="PANTHER" id="PTHR28250">
    <property type="entry name" value="CYTOCHROME B PRE-MRNA-PROCESSING PROTEIN 6"/>
    <property type="match status" value="1"/>
</dbReference>
<protein>
    <recommendedName>
        <fullName evidence="3">Mitochondrial protein M19</fullName>
    </recommendedName>
</protein>
<reference evidence="1 2" key="1">
    <citation type="submission" date="2016-03" db="EMBL/GenBank/DDBJ databases">
        <title>Choanephora cucurbitarum.</title>
        <authorList>
            <person name="Min B."/>
            <person name="Park H."/>
            <person name="Park J.-H."/>
            <person name="Shin H.-D."/>
            <person name="Choi I.-G."/>
        </authorList>
    </citation>
    <scope>NUCLEOTIDE SEQUENCE [LARGE SCALE GENOMIC DNA]</scope>
    <source>
        <strain evidence="1 2">KUS-F28377</strain>
    </source>
</reference>
<dbReference type="PANTHER" id="PTHR28250:SF1">
    <property type="entry name" value="CYTOCHROME B PRE-MRNA-PROCESSING PROTEIN 6"/>
    <property type="match status" value="1"/>
</dbReference>
<comment type="caution">
    <text evidence="1">The sequence shown here is derived from an EMBL/GenBank/DDBJ whole genome shotgun (WGS) entry which is preliminary data.</text>
</comment>
<sequence length="119" mass="13822">MSTPARQEIIALYRSYMRIVRDWPEDKVRPNRGMKQVLEKRVEETFRTAHPDIHLEKAKKELESLELLLENTFKEKYPISEKILTPASNPNYYSKLISSLEASKDGQKSALAKLFGVNK</sequence>
<dbReference type="Pfam" id="PF20180">
    <property type="entry name" value="UQCC2_CBP6"/>
    <property type="match status" value="1"/>
</dbReference>
<dbReference type="InterPro" id="IPR037653">
    <property type="entry name" value="Cbp6"/>
</dbReference>
<dbReference type="Proteomes" id="UP000093000">
    <property type="component" value="Unassembled WGS sequence"/>
</dbReference>
<dbReference type="STRING" id="101091.A0A1C7N8A1"/>
<accession>A0A1C7N8A1</accession>
<evidence type="ECO:0000313" key="1">
    <source>
        <dbReference type="EMBL" id="OBZ84849.1"/>
    </source>
</evidence>
<proteinExistence type="predicted"/>
<gene>
    <name evidence="1" type="ORF">A0J61_07101</name>
</gene>
<dbReference type="GO" id="GO:0043022">
    <property type="term" value="F:ribosome binding"/>
    <property type="evidence" value="ECO:0007669"/>
    <property type="project" value="InterPro"/>
</dbReference>
<dbReference type="OrthoDB" id="2107880at2759"/>
<evidence type="ECO:0000313" key="2">
    <source>
        <dbReference type="Proteomes" id="UP000093000"/>
    </source>
</evidence>